<dbReference type="GeneID" id="3502924"/>
<gene>
    <name evidence="2" type="ordered locus">TP01_0523</name>
</gene>
<dbReference type="EMBL" id="AAGK01000001">
    <property type="protein sequence ID" value="EAN33760.1"/>
    <property type="molecule type" value="Genomic_DNA"/>
</dbReference>
<name>Q4N8E8_THEPA</name>
<evidence type="ECO:0000313" key="2">
    <source>
        <dbReference type="EMBL" id="EAN33760.1"/>
    </source>
</evidence>
<dbReference type="AlphaFoldDB" id="Q4N8E8"/>
<keyword evidence="3" id="KW-1185">Reference proteome</keyword>
<dbReference type="KEGG" id="tpv:TP01_0523"/>
<protein>
    <submittedName>
        <fullName evidence="2">Uncharacterized protein</fullName>
    </submittedName>
</protein>
<proteinExistence type="predicted"/>
<dbReference type="Proteomes" id="UP000001949">
    <property type="component" value="Unassembled WGS sequence"/>
</dbReference>
<keyword evidence="1" id="KW-0732">Signal</keyword>
<evidence type="ECO:0000256" key="1">
    <source>
        <dbReference type="SAM" id="SignalP"/>
    </source>
</evidence>
<accession>Q4N8E8</accession>
<organism evidence="2 3">
    <name type="scientific">Theileria parva</name>
    <name type="common">East coast fever infection agent</name>
    <dbReference type="NCBI Taxonomy" id="5875"/>
    <lineage>
        <taxon>Eukaryota</taxon>
        <taxon>Sar</taxon>
        <taxon>Alveolata</taxon>
        <taxon>Apicomplexa</taxon>
        <taxon>Aconoidasida</taxon>
        <taxon>Piroplasmida</taxon>
        <taxon>Theileriidae</taxon>
        <taxon>Theileria</taxon>
    </lineage>
</organism>
<feature type="signal peptide" evidence="1">
    <location>
        <begin position="1"/>
        <end position="22"/>
    </location>
</feature>
<reference evidence="2 3" key="1">
    <citation type="journal article" date="2005" name="Science">
        <title>Genome sequence of Theileria parva, a bovine pathogen that transforms lymphocytes.</title>
        <authorList>
            <person name="Gardner M.J."/>
            <person name="Bishop R."/>
            <person name="Shah T."/>
            <person name="de Villiers E.P."/>
            <person name="Carlton J.M."/>
            <person name="Hall N."/>
            <person name="Ren Q."/>
            <person name="Paulsen I.T."/>
            <person name="Pain A."/>
            <person name="Berriman M."/>
            <person name="Wilson R.J.M."/>
            <person name="Sato S."/>
            <person name="Ralph S.A."/>
            <person name="Mann D.J."/>
            <person name="Xiong Z."/>
            <person name="Shallom S.J."/>
            <person name="Weidman J."/>
            <person name="Jiang L."/>
            <person name="Lynn J."/>
            <person name="Weaver B."/>
            <person name="Shoaibi A."/>
            <person name="Domingo A.R."/>
            <person name="Wasawo D."/>
            <person name="Crabtree J."/>
            <person name="Wortman J.R."/>
            <person name="Haas B."/>
            <person name="Angiuoli S.V."/>
            <person name="Creasy T.H."/>
            <person name="Lu C."/>
            <person name="Suh B."/>
            <person name="Silva J.C."/>
            <person name="Utterback T.R."/>
            <person name="Feldblyum T.V."/>
            <person name="Pertea M."/>
            <person name="Allen J."/>
            <person name="Nierman W.C."/>
            <person name="Taracha E.L.N."/>
            <person name="Salzberg S.L."/>
            <person name="White O.R."/>
            <person name="Fitzhugh H.A."/>
            <person name="Morzaria S."/>
            <person name="Venter J.C."/>
            <person name="Fraser C.M."/>
            <person name="Nene V."/>
        </authorList>
    </citation>
    <scope>NUCLEOTIDE SEQUENCE [LARGE SCALE GENOMIC DNA]</scope>
    <source>
        <strain evidence="2 3">Muguga</strain>
    </source>
</reference>
<feature type="chain" id="PRO_5004241750" evidence="1">
    <location>
        <begin position="23"/>
        <end position="220"/>
    </location>
</feature>
<dbReference type="eggNOG" id="ENOG502TN6J">
    <property type="taxonomic scope" value="Eukaryota"/>
</dbReference>
<dbReference type="InParanoid" id="Q4N8E8"/>
<evidence type="ECO:0000313" key="3">
    <source>
        <dbReference type="Proteomes" id="UP000001949"/>
    </source>
</evidence>
<dbReference type="VEuPathDB" id="PiroplasmaDB:TpMuguga_01g00523"/>
<dbReference type="OMA" id="LKYMANG"/>
<dbReference type="RefSeq" id="XP_766043.1">
    <property type="nucleotide sequence ID" value="XM_760950.1"/>
</dbReference>
<sequence length="220" mass="24812">MKASQSVLLIAFLFFSQSLVHTFKHDNYVVDTAFLQDNVLDEANEFSELFLSELEVFNNNVLEKLADRLLTILNKRGVDMNSPANVKNLFNFLQNADLVDDEEEEKPKSFKQKLWMGLKKAAKGIGKQALVHATKVLVGYGVKEGMPELENIVKNSLTALPVKLKVAIAPIVYTLFKNLFRKAKVSPPPGFNLNEIILHGLNEHDRKIALKYMTNGIKKL</sequence>
<comment type="caution">
    <text evidence="2">The sequence shown here is derived from an EMBL/GenBank/DDBJ whole genome shotgun (WGS) entry which is preliminary data.</text>
</comment>